<evidence type="ECO:0008006" key="3">
    <source>
        <dbReference type="Google" id="ProtNLM"/>
    </source>
</evidence>
<dbReference type="AlphaFoldDB" id="A0A0P8YU71"/>
<comment type="caution">
    <text evidence="1">The sequence shown here is derived from an EMBL/GenBank/DDBJ whole genome shotgun (WGS) entry which is preliminary data.</text>
</comment>
<evidence type="ECO:0000313" key="1">
    <source>
        <dbReference type="EMBL" id="KPU43237.1"/>
    </source>
</evidence>
<dbReference type="SUPFAM" id="SSF55144">
    <property type="entry name" value="LigT-like"/>
    <property type="match status" value="1"/>
</dbReference>
<name>A0A0P8YU71_9CLOT</name>
<dbReference type="InterPro" id="IPR009097">
    <property type="entry name" value="Cyclic_Pdiesterase"/>
</dbReference>
<dbReference type="Gene3D" id="3.90.1140.10">
    <property type="entry name" value="Cyclic phosphodiesterase"/>
    <property type="match status" value="1"/>
</dbReference>
<dbReference type="Proteomes" id="UP000050326">
    <property type="component" value="Unassembled WGS sequence"/>
</dbReference>
<gene>
    <name evidence="1" type="ORF">OXPF_32510</name>
</gene>
<evidence type="ECO:0000313" key="2">
    <source>
        <dbReference type="Proteomes" id="UP000050326"/>
    </source>
</evidence>
<proteinExistence type="predicted"/>
<dbReference type="STRING" id="36849.OXPF_32510"/>
<accession>A0A0P8YU71</accession>
<keyword evidence="2" id="KW-1185">Reference proteome</keyword>
<organism evidence="1 2">
    <name type="scientific">Oxobacter pfennigii</name>
    <dbReference type="NCBI Taxonomy" id="36849"/>
    <lineage>
        <taxon>Bacteria</taxon>
        <taxon>Bacillati</taxon>
        <taxon>Bacillota</taxon>
        <taxon>Clostridia</taxon>
        <taxon>Eubacteriales</taxon>
        <taxon>Clostridiaceae</taxon>
        <taxon>Oxobacter</taxon>
    </lineage>
</organism>
<dbReference type="RefSeq" id="WP_054876244.1">
    <property type="nucleotide sequence ID" value="NZ_LKET01000041.1"/>
</dbReference>
<reference evidence="1 2" key="1">
    <citation type="submission" date="2015-09" db="EMBL/GenBank/DDBJ databases">
        <title>Genome sequence of Oxobacter pfennigii DSM 3222.</title>
        <authorList>
            <person name="Poehlein A."/>
            <person name="Bengelsdorf F.R."/>
            <person name="Schiel-Bengelsdorf B."/>
            <person name="Duerre P."/>
            <person name="Daniel R."/>
        </authorList>
    </citation>
    <scope>NUCLEOTIDE SEQUENCE [LARGE SCALE GENOMIC DNA]</scope>
    <source>
        <strain evidence="1 2">DSM 3222</strain>
    </source>
</reference>
<dbReference type="EMBL" id="LKET01000041">
    <property type="protein sequence ID" value="KPU43237.1"/>
    <property type="molecule type" value="Genomic_DNA"/>
</dbReference>
<sequence>MEINFKEYARLMNTAVQAETIRNSAAALSRVGHFVKDKDGSFTPRFYSGFTLITPTCGDDAANRMPYETLIKAQADIEGKIPSGKFVAAPERALHMTLARLISGDLFEKSILGIKEQDVLNALDTLFRVLPSEKRLKFEIKGISLMHGIVAAVLSASAEDDFHRLQGFRDAVYQNAALMDLGIERKRGFMGHITLLYIEDLFTGPEKVRLAEAIIEVNRTYFKEPLPFHIYRGEVRRFDNYLSFHREKNWPFFSFGA</sequence>
<protein>
    <recommendedName>
        <fullName evidence="3">DUF1868 domain-containing protein</fullName>
    </recommendedName>
</protein>
<dbReference type="OrthoDB" id="457015at2"/>